<dbReference type="HOGENOM" id="CLU_010194_44_6_0"/>
<dbReference type="PANTHER" id="PTHR43157:SF31">
    <property type="entry name" value="PHOSPHATIDYLINOSITOL-GLYCAN BIOSYNTHESIS CLASS F PROTEIN"/>
    <property type="match status" value="1"/>
</dbReference>
<dbReference type="PANTHER" id="PTHR43157">
    <property type="entry name" value="PHOSPHATIDYLINOSITOL-GLYCAN BIOSYNTHESIS CLASS F PROTEIN-RELATED"/>
    <property type="match status" value="1"/>
</dbReference>
<evidence type="ECO:0000313" key="2">
    <source>
        <dbReference type="EMBL" id="ADW70157.1"/>
    </source>
</evidence>
<dbReference type="Gene3D" id="3.40.50.720">
    <property type="entry name" value="NAD(P)-binding Rossmann-like Domain"/>
    <property type="match status" value="1"/>
</dbReference>
<dbReference type="OrthoDB" id="9809821at2"/>
<dbReference type="InterPro" id="IPR020904">
    <property type="entry name" value="Sc_DH/Rdtase_CS"/>
</dbReference>
<accession>E8X0X3</accession>
<protein>
    <submittedName>
        <fullName evidence="2">Short-chain dehydrogenase/reductase SDR</fullName>
    </submittedName>
</protein>
<gene>
    <name evidence="2" type="ordered locus">AciX9_3145</name>
</gene>
<dbReference type="AlphaFoldDB" id="E8X0X3"/>
<keyword evidence="3" id="KW-1185">Reference proteome</keyword>
<name>E8X0X3_GRATM</name>
<dbReference type="PROSITE" id="PS00061">
    <property type="entry name" value="ADH_SHORT"/>
    <property type="match status" value="1"/>
</dbReference>
<dbReference type="Pfam" id="PF00106">
    <property type="entry name" value="adh_short"/>
    <property type="match status" value="1"/>
</dbReference>
<organism evidence="3">
    <name type="scientific">Granulicella tundricola (strain ATCC BAA-1859 / DSM 23138 / MP5ACTX9)</name>
    <dbReference type="NCBI Taxonomy" id="1198114"/>
    <lineage>
        <taxon>Bacteria</taxon>
        <taxon>Pseudomonadati</taxon>
        <taxon>Acidobacteriota</taxon>
        <taxon>Terriglobia</taxon>
        <taxon>Terriglobales</taxon>
        <taxon>Acidobacteriaceae</taxon>
        <taxon>Granulicella</taxon>
    </lineage>
</organism>
<dbReference type="PaxDb" id="1198114-AciX9_3145"/>
<reference evidence="3" key="1">
    <citation type="submission" date="2011-01" db="EMBL/GenBank/DDBJ databases">
        <title>Complete sequence of chromosome of Acidobacterium sp. MP5ACTX9.</title>
        <authorList>
            <consortium name="US DOE Joint Genome Institute"/>
            <person name="Lucas S."/>
            <person name="Copeland A."/>
            <person name="Lapidus A."/>
            <person name="Cheng J.-F."/>
            <person name="Goodwin L."/>
            <person name="Pitluck S."/>
            <person name="Teshima H."/>
            <person name="Detter J.C."/>
            <person name="Han C."/>
            <person name="Tapia R."/>
            <person name="Land M."/>
            <person name="Hauser L."/>
            <person name="Kyrpides N."/>
            <person name="Ivanova N."/>
            <person name="Ovchinnikova G."/>
            <person name="Pagani I."/>
            <person name="Rawat S.R."/>
            <person name="Mannisto M."/>
            <person name="Haggblom M.M."/>
            <person name="Woyke T."/>
        </authorList>
    </citation>
    <scope>NUCLEOTIDE SEQUENCE [LARGE SCALE GENOMIC DNA]</scope>
    <source>
        <strain evidence="3">MP5ACTX9</strain>
    </source>
</reference>
<dbReference type="InterPro" id="IPR002347">
    <property type="entry name" value="SDR_fam"/>
</dbReference>
<dbReference type="GO" id="GO:0016491">
    <property type="term" value="F:oxidoreductase activity"/>
    <property type="evidence" value="ECO:0007669"/>
    <property type="project" value="UniProtKB-KW"/>
</dbReference>
<evidence type="ECO:0000313" key="3">
    <source>
        <dbReference type="Proteomes" id="UP000000343"/>
    </source>
</evidence>
<dbReference type="InterPro" id="IPR036291">
    <property type="entry name" value="NAD(P)-bd_dom_sf"/>
</dbReference>
<dbReference type="SUPFAM" id="SSF51735">
    <property type="entry name" value="NAD(P)-binding Rossmann-fold domains"/>
    <property type="match status" value="1"/>
</dbReference>
<proteinExistence type="predicted"/>
<dbReference type="PRINTS" id="PR00081">
    <property type="entry name" value="GDHRDH"/>
</dbReference>
<sequence length="303" mass="32450">MTKTPFDSKSTADVVLANLDLSDRTILVTGCSGGIGLETIRALSARGARIIGVARSLDSAQRACARLKSPAAAIACDQSDLRSVERAANTIAERYEKVDAIVANAGITGASTVQTRGSVEMQFLVNYLSHFHLINRLVPKLPDHSGRVVVVSSSASKNQAPKDGILFDDLDGHTHYSASKFYGQSKLALAIFATELARRLGDRGIAVNSLHPGAVKGTDLNRNLTFPLSLVLSVAQLFFKSPEQGAATQSMLVASPVVEQISGKYWEDCQIAEGSKYLSDTAMASRLWQVSNELVARTLKMQA</sequence>
<dbReference type="KEGG" id="acm:AciX9_3145"/>
<dbReference type="Proteomes" id="UP000000343">
    <property type="component" value="Chromosome"/>
</dbReference>
<dbReference type="STRING" id="1198114.AciX9_3145"/>
<keyword evidence="1" id="KW-0560">Oxidoreductase</keyword>
<dbReference type="RefSeq" id="WP_013581470.1">
    <property type="nucleotide sequence ID" value="NC_015064.1"/>
</dbReference>
<dbReference type="eggNOG" id="COG1028">
    <property type="taxonomic scope" value="Bacteria"/>
</dbReference>
<dbReference type="EMBL" id="CP002480">
    <property type="protein sequence ID" value="ADW70157.1"/>
    <property type="molecule type" value="Genomic_DNA"/>
</dbReference>
<evidence type="ECO:0000256" key="1">
    <source>
        <dbReference type="ARBA" id="ARBA00023002"/>
    </source>
</evidence>